<dbReference type="PANTHER" id="PTHR43431:SF7">
    <property type="entry name" value="OXIDOREDUCTASE, SHORT CHAIN DEHYDROGENASE_REDUCTASE FAMILY (AFU_ORTHOLOGUE AFUA_5G14000)"/>
    <property type="match status" value="1"/>
</dbReference>
<dbReference type="SUPFAM" id="SSF51735">
    <property type="entry name" value="NAD(P)-binding Rossmann-fold domains"/>
    <property type="match status" value="1"/>
</dbReference>
<dbReference type="PRINTS" id="PR00081">
    <property type="entry name" value="GDHRDH"/>
</dbReference>
<dbReference type="InterPro" id="IPR036291">
    <property type="entry name" value="NAD(P)-bd_dom_sf"/>
</dbReference>
<gene>
    <name evidence="1" type="ORF">SAMN04489751_1653</name>
</gene>
<dbReference type="STRING" id="629680.SAMN04489751_1653"/>
<reference evidence="1" key="1">
    <citation type="submission" date="2016-10" db="EMBL/GenBank/DDBJ databases">
        <authorList>
            <person name="Varghese N."/>
            <person name="Submissions S."/>
        </authorList>
    </citation>
    <scope>NUCLEOTIDE SEQUENCE [LARGE SCALE GENOMIC DNA]</scope>
    <source>
        <strain evidence="1">DSM 22082</strain>
    </source>
</reference>
<organism evidence="1 2">
    <name type="scientific">Brevibacterium sandarakinum</name>
    <dbReference type="NCBI Taxonomy" id="629680"/>
    <lineage>
        <taxon>Bacteria</taxon>
        <taxon>Bacillati</taxon>
        <taxon>Actinomycetota</taxon>
        <taxon>Actinomycetes</taxon>
        <taxon>Micrococcales</taxon>
        <taxon>Brevibacteriaceae</taxon>
        <taxon>Brevibacterium</taxon>
    </lineage>
</organism>
<dbReference type="EMBL" id="LT629739">
    <property type="protein sequence ID" value="SDS27983.1"/>
    <property type="molecule type" value="Genomic_DNA"/>
</dbReference>
<accession>A0A1H1QX73</accession>
<sequence>MSTLVIVGAGPGLGLSLAEKFGKKDFNVALIARSQDSLDKFQTSLSEMDIKSAGFAADVTNEQQIADAFAQVRETFGPIDVLIYNAGVIAPMSAAETTAHIANQHMQVNIIGGISSAQQVIPEMVERQQGAIFFTGGGASELTVTPILTTLSIGKSGLRSYAHCLHEELSDQGVYAGMLSIAGVIEEGTYFSPDKIADEYLDMYEKQDVAERFYVDESEDSDAVLKDTYTSEGHA</sequence>
<dbReference type="RefSeq" id="WP_172802574.1">
    <property type="nucleotide sequence ID" value="NZ_LT629739.1"/>
</dbReference>
<dbReference type="Gene3D" id="3.40.50.720">
    <property type="entry name" value="NAD(P)-binding Rossmann-like Domain"/>
    <property type="match status" value="1"/>
</dbReference>
<dbReference type="AlphaFoldDB" id="A0A1H1QX73"/>
<proteinExistence type="predicted"/>
<evidence type="ECO:0000313" key="2">
    <source>
        <dbReference type="Proteomes" id="UP000199700"/>
    </source>
</evidence>
<dbReference type="Pfam" id="PF00106">
    <property type="entry name" value="adh_short"/>
    <property type="match status" value="1"/>
</dbReference>
<name>A0A1H1QX73_BRESA</name>
<dbReference type="InterPro" id="IPR002347">
    <property type="entry name" value="SDR_fam"/>
</dbReference>
<dbReference type="Proteomes" id="UP000199700">
    <property type="component" value="Chromosome"/>
</dbReference>
<evidence type="ECO:0000313" key="1">
    <source>
        <dbReference type="EMBL" id="SDS27983.1"/>
    </source>
</evidence>
<keyword evidence="2" id="KW-1185">Reference proteome</keyword>
<protein>
    <submittedName>
        <fullName evidence="1">Short-chain dehydrogenase</fullName>
    </submittedName>
</protein>
<dbReference type="PANTHER" id="PTHR43431">
    <property type="entry name" value="OXIDOREDUCTASE, SHORT CHAIN DEHYDROGENASE/REDUCTASE FAMILY (AFU_ORTHOLOGUE AFUA_5G14000)"/>
    <property type="match status" value="1"/>
</dbReference>